<keyword evidence="6 9" id="KW-1133">Transmembrane helix</keyword>
<evidence type="ECO:0000256" key="8">
    <source>
        <dbReference type="ARBA" id="ARBA00023136"/>
    </source>
</evidence>
<reference evidence="10" key="1">
    <citation type="submission" date="2013-04" db="EMBL/GenBank/DDBJ databases">
        <authorList>
            <person name="Qu J."/>
            <person name="Murali S.C."/>
            <person name="Bandaranaike D."/>
            <person name="Bellair M."/>
            <person name="Blankenburg K."/>
            <person name="Chao H."/>
            <person name="Dinh H."/>
            <person name="Doddapaneni H."/>
            <person name="Downs B."/>
            <person name="Dugan-Rocha S."/>
            <person name="Elkadiri S."/>
            <person name="Gnanaolivu R.D."/>
            <person name="Hernandez B."/>
            <person name="Javaid M."/>
            <person name="Jayaseelan J.C."/>
            <person name="Lee S."/>
            <person name="Li M."/>
            <person name="Ming W."/>
            <person name="Munidasa M."/>
            <person name="Muniz J."/>
            <person name="Nguyen L."/>
            <person name="Ongeri F."/>
            <person name="Osuji N."/>
            <person name="Pu L.-L."/>
            <person name="Puazo M."/>
            <person name="Qu C."/>
            <person name="Quiroz J."/>
            <person name="Raj R."/>
            <person name="Weissenberger G."/>
            <person name="Xin Y."/>
            <person name="Zou X."/>
            <person name="Han Y."/>
            <person name="Richards S."/>
            <person name="Worley K."/>
            <person name="Muzny D."/>
            <person name="Gibbs R."/>
        </authorList>
    </citation>
    <scope>NUCLEOTIDE SEQUENCE</scope>
    <source>
        <strain evidence="10">Sampled in the wild</strain>
    </source>
</reference>
<reference evidence="10" key="2">
    <citation type="submission" date="2017-10" db="EMBL/GenBank/DDBJ databases">
        <title>Ladona fulva Genome sequencing and assembly.</title>
        <authorList>
            <person name="Murali S."/>
            <person name="Richards S."/>
            <person name="Bandaranaike D."/>
            <person name="Bellair M."/>
            <person name="Blankenburg K."/>
            <person name="Chao H."/>
            <person name="Dinh H."/>
            <person name="Doddapaneni H."/>
            <person name="Dugan-Rocha S."/>
            <person name="Elkadiri S."/>
            <person name="Gnanaolivu R."/>
            <person name="Hernandez B."/>
            <person name="Skinner E."/>
            <person name="Javaid M."/>
            <person name="Lee S."/>
            <person name="Li M."/>
            <person name="Ming W."/>
            <person name="Munidasa M."/>
            <person name="Muniz J."/>
            <person name="Nguyen L."/>
            <person name="Hughes D."/>
            <person name="Osuji N."/>
            <person name="Pu L.-L."/>
            <person name="Puazo M."/>
            <person name="Qu C."/>
            <person name="Quiroz J."/>
            <person name="Raj R."/>
            <person name="Weissenberger G."/>
            <person name="Xin Y."/>
            <person name="Zou X."/>
            <person name="Han Y."/>
            <person name="Worley K."/>
            <person name="Muzny D."/>
            <person name="Gibbs R."/>
        </authorList>
    </citation>
    <scope>NUCLEOTIDE SEQUENCE</scope>
    <source>
        <strain evidence="10">Sampled in the wild</strain>
    </source>
</reference>
<keyword evidence="4 9" id="KW-0812">Transmembrane</keyword>
<keyword evidence="7" id="KW-0496">Mitochondrion</keyword>
<dbReference type="InterPro" id="IPR010548">
    <property type="entry name" value="BNIP3"/>
</dbReference>
<evidence type="ECO:0000313" key="11">
    <source>
        <dbReference type="Proteomes" id="UP000792457"/>
    </source>
</evidence>
<sequence>MLFRIVNTLNFYCIAEDGELLGTDWIWEWSSRPELVLSRDWKFKHPRKRTYSIRHAKFGKTSLFSKEVLYTLFITNVISILLGTGVGVWLCRRGCGYLPRTGLE</sequence>
<evidence type="ECO:0000256" key="2">
    <source>
        <dbReference type="ARBA" id="ARBA00004325"/>
    </source>
</evidence>
<organism evidence="10 11">
    <name type="scientific">Ladona fulva</name>
    <name type="common">Scarce chaser dragonfly</name>
    <name type="synonym">Libellula fulva</name>
    <dbReference type="NCBI Taxonomy" id="123851"/>
    <lineage>
        <taxon>Eukaryota</taxon>
        <taxon>Metazoa</taxon>
        <taxon>Ecdysozoa</taxon>
        <taxon>Arthropoda</taxon>
        <taxon>Hexapoda</taxon>
        <taxon>Insecta</taxon>
        <taxon>Pterygota</taxon>
        <taxon>Palaeoptera</taxon>
        <taxon>Odonata</taxon>
        <taxon>Epiprocta</taxon>
        <taxon>Anisoptera</taxon>
        <taxon>Libelluloidea</taxon>
        <taxon>Libellulidae</taxon>
        <taxon>Ladona</taxon>
    </lineage>
</organism>
<evidence type="ECO:0000256" key="1">
    <source>
        <dbReference type="ARBA" id="ARBA00004167"/>
    </source>
</evidence>
<dbReference type="EMBL" id="KZ312452">
    <property type="protein sequence ID" value="KAG8240418.1"/>
    <property type="molecule type" value="Genomic_DNA"/>
</dbReference>
<evidence type="ECO:0000313" key="10">
    <source>
        <dbReference type="EMBL" id="KAG8240418.1"/>
    </source>
</evidence>
<protein>
    <submittedName>
        <fullName evidence="10">Uncharacterized protein</fullName>
    </submittedName>
</protein>
<comment type="similarity">
    <text evidence="3">Belongs to the NIP3 family.</text>
</comment>
<keyword evidence="8 9" id="KW-0472">Membrane</keyword>
<dbReference type="GO" id="GO:0042802">
    <property type="term" value="F:identical protein binding"/>
    <property type="evidence" value="ECO:0007669"/>
    <property type="project" value="UniProtKB-ARBA"/>
</dbReference>
<evidence type="ECO:0000256" key="5">
    <source>
        <dbReference type="ARBA" id="ARBA00022703"/>
    </source>
</evidence>
<dbReference type="GO" id="GO:0005634">
    <property type="term" value="C:nucleus"/>
    <property type="evidence" value="ECO:0007669"/>
    <property type="project" value="TreeGrafter"/>
</dbReference>
<dbReference type="Proteomes" id="UP000792457">
    <property type="component" value="Unassembled WGS sequence"/>
</dbReference>
<dbReference type="PANTHER" id="PTHR15186">
    <property type="entry name" value="RE48077P"/>
    <property type="match status" value="1"/>
</dbReference>
<dbReference type="GO" id="GO:0005741">
    <property type="term" value="C:mitochondrial outer membrane"/>
    <property type="evidence" value="ECO:0007669"/>
    <property type="project" value="TreeGrafter"/>
</dbReference>
<dbReference type="PANTHER" id="PTHR15186:SF5">
    <property type="entry name" value="BNIP3, ISOFORM A"/>
    <property type="match status" value="1"/>
</dbReference>
<keyword evidence="5" id="KW-0053">Apoptosis</keyword>
<dbReference type="AlphaFoldDB" id="A0A8K0KYQ9"/>
<evidence type="ECO:0000256" key="4">
    <source>
        <dbReference type="ARBA" id="ARBA00022692"/>
    </source>
</evidence>
<evidence type="ECO:0000256" key="3">
    <source>
        <dbReference type="ARBA" id="ARBA00007710"/>
    </source>
</evidence>
<evidence type="ECO:0000256" key="7">
    <source>
        <dbReference type="ARBA" id="ARBA00023128"/>
    </source>
</evidence>
<proteinExistence type="inferred from homology"/>
<evidence type="ECO:0000256" key="6">
    <source>
        <dbReference type="ARBA" id="ARBA00022989"/>
    </source>
</evidence>
<comment type="subcellular location">
    <subcellularLocation>
        <location evidence="1">Membrane</location>
        <topology evidence="1">Single-pass membrane protein</topology>
    </subcellularLocation>
    <subcellularLocation>
        <location evidence="2">Mitochondrion membrane</location>
    </subcellularLocation>
</comment>
<dbReference type="GO" id="GO:0097345">
    <property type="term" value="P:mitochondrial outer membrane permeabilization"/>
    <property type="evidence" value="ECO:0007669"/>
    <property type="project" value="TreeGrafter"/>
</dbReference>
<gene>
    <name evidence="10" type="ORF">J437_LFUL003132</name>
</gene>
<name>A0A8K0KYQ9_LADFU</name>
<dbReference type="Pfam" id="PF06553">
    <property type="entry name" value="BNIP3"/>
    <property type="match status" value="1"/>
</dbReference>
<dbReference type="GO" id="GO:0043065">
    <property type="term" value="P:positive regulation of apoptotic process"/>
    <property type="evidence" value="ECO:0007669"/>
    <property type="project" value="InterPro"/>
</dbReference>
<feature type="transmembrane region" description="Helical" evidence="9">
    <location>
        <begin position="68"/>
        <end position="91"/>
    </location>
</feature>
<accession>A0A8K0KYQ9</accession>
<comment type="caution">
    <text evidence="10">The sequence shown here is derived from an EMBL/GenBank/DDBJ whole genome shotgun (WGS) entry which is preliminary data.</text>
</comment>
<evidence type="ECO:0000256" key="9">
    <source>
        <dbReference type="SAM" id="Phobius"/>
    </source>
</evidence>
<dbReference type="OrthoDB" id="5857140at2759"/>
<keyword evidence="11" id="KW-1185">Reference proteome</keyword>